<protein>
    <submittedName>
        <fullName evidence="1">Uncharacterized protein</fullName>
    </submittedName>
</protein>
<reference evidence="1" key="1">
    <citation type="submission" date="2019-08" db="EMBL/GenBank/DDBJ databases">
        <authorList>
            <person name="Kucharzyk K."/>
            <person name="Murdoch R.W."/>
            <person name="Higgins S."/>
            <person name="Loffler F."/>
        </authorList>
    </citation>
    <scope>NUCLEOTIDE SEQUENCE</scope>
</reference>
<name>A0A645CTL1_9ZZZZ</name>
<evidence type="ECO:0000313" key="1">
    <source>
        <dbReference type="EMBL" id="MPM80244.1"/>
    </source>
</evidence>
<accession>A0A645CTL1</accession>
<proteinExistence type="predicted"/>
<gene>
    <name evidence="1" type="ORF">SDC9_127291</name>
</gene>
<dbReference type="AlphaFoldDB" id="A0A645CTL1"/>
<organism evidence="1">
    <name type="scientific">bioreactor metagenome</name>
    <dbReference type="NCBI Taxonomy" id="1076179"/>
    <lineage>
        <taxon>unclassified sequences</taxon>
        <taxon>metagenomes</taxon>
        <taxon>ecological metagenomes</taxon>
    </lineage>
</organism>
<comment type="caution">
    <text evidence="1">The sequence shown here is derived from an EMBL/GenBank/DDBJ whole genome shotgun (WGS) entry which is preliminary data.</text>
</comment>
<dbReference type="EMBL" id="VSSQ01029920">
    <property type="protein sequence ID" value="MPM80244.1"/>
    <property type="molecule type" value="Genomic_DNA"/>
</dbReference>
<sequence length="66" mass="7281">MVVIGQLVFLNGIFSSNTADGVGHVAKFNITERNFIQLFKYLLIFDGSVVGHGFNQVFISFLSIKA</sequence>